<dbReference type="EMBL" id="JAGKQM010000004">
    <property type="protein sequence ID" value="KAH0930180.1"/>
    <property type="molecule type" value="Genomic_DNA"/>
</dbReference>
<dbReference type="Pfam" id="PF00646">
    <property type="entry name" value="F-box"/>
    <property type="match status" value="2"/>
</dbReference>
<dbReference type="NCBIfam" id="TIGR01640">
    <property type="entry name" value="F_box_assoc_1"/>
    <property type="match status" value="2"/>
</dbReference>
<evidence type="ECO:0000259" key="7">
    <source>
        <dbReference type="PROSITE" id="PS50845"/>
    </source>
</evidence>
<keyword evidence="9" id="KW-1185">Reference proteome</keyword>
<dbReference type="InterPro" id="IPR036047">
    <property type="entry name" value="F-box-like_dom_sf"/>
</dbReference>
<evidence type="ECO:0000256" key="5">
    <source>
        <dbReference type="ARBA" id="ARBA00023136"/>
    </source>
</evidence>
<dbReference type="InterPro" id="IPR017451">
    <property type="entry name" value="F-box-assoc_interact_dom"/>
</dbReference>
<proteinExistence type="predicted"/>
<dbReference type="PANTHER" id="PTHR31111">
    <property type="entry name" value="BNAA05G37150D PROTEIN-RELATED"/>
    <property type="match status" value="1"/>
</dbReference>
<dbReference type="PROSITE" id="PS50845">
    <property type="entry name" value="RETICULON"/>
    <property type="match status" value="1"/>
</dbReference>
<evidence type="ECO:0000256" key="6">
    <source>
        <dbReference type="SAM" id="MobiDB-lite"/>
    </source>
</evidence>
<keyword evidence="5" id="KW-0472">Membrane</keyword>
<evidence type="ECO:0000256" key="3">
    <source>
        <dbReference type="ARBA" id="ARBA00022824"/>
    </source>
</evidence>
<comment type="caution">
    <text evidence="8">The sequence shown here is derived from an EMBL/GenBank/DDBJ whole genome shotgun (WGS) entry which is preliminary data.</text>
</comment>
<keyword evidence="2" id="KW-0812">Transmembrane</keyword>
<evidence type="ECO:0000313" key="9">
    <source>
        <dbReference type="Proteomes" id="UP000824890"/>
    </source>
</evidence>
<dbReference type="SMART" id="SM00256">
    <property type="entry name" value="FBOX"/>
    <property type="match status" value="2"/>
</dbReference>
<organism evidence="8 9">
    <name type="scientific">Brassica napus</name>
    <name type="common">Rape</name>
    <dbReference type="NCBI Taxonomy" id="3708"/>
    <lineage>
        <taxon>Eukaryota</taxon>
        <taxon>Viridiplantae</taxon>
        <taxon>Streptophyta</taxon>
        <taxon>Embryophyta</taxon>
        <taxon>Tracheophyta</taxon>
        <taxon>Spermatophyta</taxon>
        <taxon>Magnoliopsida</taxon>
        <taxon>eudicotyledons</taxon>
        <taxon>Gunneridae</taxon>
        <taxon>Pentapetalae</taxon>
        <taxon>rosids</taxon>
        <taxon>malvids</taxon>
        <taxon>Brassicales</taxon>
        <taxon>Brassicaceae</taxon>
        <taxon>Brassiceae</taxon>
        <taxon>Brassica</taxon>
    </lineage>
</organism>
<feature type="region of interest" description="Disordered" evidence="6">
    <location>
        <begin position="141"/>
        <end position="160"/>
    </location>
</feature>
<protein>
    <recommendedName>
        <fullName evidence="7">Reticulon domain-containing protein</fullName>
    </recommendedName>
</protein>
<keyword evidence="3" id="KW-0256">Endoplasmic reticulum</keyword>
<name>A0ABQ8DLD5_BRANA</name>
<gene>
    <name evidence="8" type="ORF">HID58_015907</name>
</gene>
<accession>A0ABQ8DLD5</accession>
<dbReference type="CDD" id="cd22157">
    <property type="entry name" value="F-box_AtFBW1-like"/>
    <property type="match status" value="1"/>
</dbReference>
<reference evidence="8 9" key="1">
    <citation type="submission" date="2021-05" db="EMBL/GenBank/DDBJ databases">
        <title>Genome Assembly of Synthetic Allotetraploid Brassica napus Reveals Homoeologous Exchanges between Subgenomes.</title>
        <authorList>
            <person name="Davis J.T."/>
        </authorList>
    </citation>
    <scope>NUCLEOTIDE SEQUENCE [LARGE SCALE GENOMIC DNA]</scope>
    <source>
        <strain evidence="9">cv. Da-Ae</strain>
        <tissue evidence="8">Seedling</tissue>
    </source>
</reference>
<dbReference type="Gene3D" id="1.20.1280.50">
    <property type="match status" value="1"/>
</dbReference>
<dbReference type="InterPro" id="IPR001810">
    <property type="entry name" value="F-box_dom"/>
</dbReference>
<evidence type="ECO:0000256" key="2">
    <source>
        <dbReference type="ARBA" id="ARBA00022692"/>
    </source>
</evidence>
<dbReference type="SUPFAM" id="SSF81383">
    <property type="entry name" value="F-box domain"/>
    <property type="match status" value="2"/>
</dbReference>
<dbReference type="PANTHER" id="PTHR31111:SF31">
    <property type="entry name" value="F-BOX DOMAIN-CONTAINING PROTEIN"/>
    <property type="match status" value="1"/>
</dbReference>
<evidence type="ECO:0000256" key="4">
    <source>
        <dbReference type="ARBA" id="ARBA00022989"/>
    </source>
</evidence>
<keyword evidence="4" id="KW-1133">Transmembrane helix</keyword>
<evidence type="ECO:0000256" key="1">
    <source>
        <dbReference type="ARBA" id="ARBA00004477"/>
    </source>
</evidence>
<comment type="subcellular location">
    <subcellularLocation>
        <location evidence="1">Endoplasmic reticulum membrane</location>
        <topology evidence="1">Multi-pass membrane protein</topology>
    </subcellularLocation>
</comment>
<dbReference type="InterPro" id="IPR013187">
    <property type="entry name" value="F-box-assoc_dom_typ3"/>
</dbReference>
<feature type="compositionally biased region" description="Polar residues" evidence="6">
    <location>
        <begin position="143"/>
        <end position="159"/>
    </location>
</feature>
<dbReference type="Pfam" id="PF08268">
    <property type="entry name" value="FBA_3"/>
    <property type="match status" value="4"/>
</dbReference>
<sequence length="1073" mass="121669">MSSSSSVWEALLCILKGKAAIELWLAAMIPYRLQLPNWFVGAHTMPVLYEKYEDEVGGFVDSLLMKFHSHYKKMDTGFLSRIPSGRMFQTMLAYFLMMAIDFTNQSSKGKTFVSLKPFPREGGSLGFNLIVSAMKTRRRNLSGDLSSTTGSNKRSMTSENGRDNSLPFPIDLVFEIFWKLPLKSIAICRCVSKTWSSVLSRQDFTELFLSRSRTLPKLFLAYQKGGEFFFFSAPQPQSPDENSSSVVATYHMKFSFHAYLPGLFELSGLDQGLVGLTSRWIGKGRVPSVHVPVICNPSTGQSLPLPRVKTKRVKSRSLFGYDPIDKHVKVLSMSVSQGSVLPVAEEYQVVTLGTGKLSQRMINCGRELRYWPHIRGRCINDLKKVDMFFTEGTMINYNGKLGLLWSEGWLSRSSTSVNLCVLEDIGKQEWSEHVYVLPALWEDIVGSASLSFVGMTQTNEIGMRSLAYPPSPLYLFYFNTERNTVVRVAIQGMDVSEYDRVHIFLDHLENVKLIASAMKTRRRNLSGNDLTTTRRNTRSKTLENGRDNSLPFPVDLIMEIFSRLPVKSIATCRCVSKTWSSVLRRQDFTELFLSRSRTLPKLLLAYQKDGDLFFFSAPQPQNPDENSSPVVATYRMKLSFDAYFRNGAFGINGLDHGLVGLSGRTHSVICNPSTGQSLPFTRAKTRSMSLFGYDPIDKQVKVLSMWGAKFSGLLNVVAEEYQVLTLGTENPSWRTIDCGCILSYYSQHVRQKCINGVLYYLSTDMSTETTVLVCFDVRSEKFSFVKVKTFVTEGTMINYDGKLGFLRAGKSVCAYRESRIVNLWVLEDIEKQEWSERTFVLPALWEDVVGSAILGFVGMTRTNEIVMRPLSILPIPLYLFFFNTKRNTVVRIAIQGMDVSEYDKVHIFLDHVDNVELIVNSVILTMVNYNGKLGFLLSGESGYVYERSTSVNLWVLEDTDKQEWSERTFVLPALWEDIVGSVRLGFVGMTRTNEIVMRPLGLPGRPFHLIYFNIERNTVVRVSIQGMDVSEYDHVHIFLDHVENVKLLCVEIKLTCHELKNKEQLAETMSVPQ</sequence>
<dbReference type="InterPro" id="IPR003388">
    <property type="entry name" value="Reticulon"/>
</dbReference>
<evidence type="ECO:0000313" key="8">
    <source>
        <dbReference type="EMBL" id="KAH0930180.1"/>
    </source>
</evidence>
<feature type="domain" description="Reticulon" evidence="7">
    <location>
        <begin position="39"/>
        <end position="110"/>
    </location>
</feature>
<dbReference type="Proteomes" id="UP000824890">
    <property type="component" value="Unassembled WGS sequence"/>
</dbReference>